<reference evidence="8" key="2">
    <citation type="submission" date="2023-02" db="EMBL/GenBank/DDBJ databases">
        <authorList>
            <person name="Sun Q."/>
            <person name="Mori K."/>
        </authorList>
    </citation>
    <scope>NUCLEOTIDE SEQUENCE</scope>
    <source>
        <strain evidence="8">NBRC 112289</strain>
    </source>
</reference>
<dbReference type="Gene3D" id="3.90.550.10">
    <property type="entry name" value="Spore Coat Polysaccharide Biosynthesis Protein SpsA, Chain A"/>
    <property type="match status" value="1"/>
</dbReference>
<feature type="compositionally biased region" description="Low complexity" evidence="5">
    <location>
        <begin position="24"/>
        <end position="41"/>
    </location>
</feature>
<evidence type="ECO:0000256" key="5">
    <source>
        <dbReference type="SAM" id="MobiDB-lite"/>
    </source>
</evidence>
<dbReference type="Proteomes" id="UP001157160">
    <property type="component" value="Unassembled WGS sequence"/>
</dbReference>
<organism evidence="8 9">
    <name type="scientific">Arenivirga flava</name>
    <dbReference type="NCBI Taxonomy" id="1930060"/>
    <lineage>
        <taxon>Bacteria</taxon>
        <taxon>Bacillati</taxon>
        <taxon>Actinomycetota</taxon>
        <taxon>Actinomycetes</taxon>
        <taxon>Micrococcales</taxon>
        <taxon>Microbacteriaceae</taxon>
        <taxon>Arenivirga</taxon>
    </lineage>
</organism>
<evidence type="ECO:0000256" key="1">
    <source>
        <dbReference type="ARBA" id="ARBA00004776"/>
    </source>
</evidence>
<evidence type="ECO:0000256" key="3">
    <source>
        <dbReference type="ARBA" id="ARBA00022676"/>
    </source>
</evidence>
<dbReference type="EMBL" id="BSUL01000001">
    <property type="protein sequence ID" value="GMA26754.1"/>
    <property type="molecule type" value="Genomic_DNA"/>
</dbReference>
<evidence type="ECO:0000256" key="2">
    <source>
        <dbReference type="ARBA" id="ARBA00006739"/>
    </source>
</evidence>
<dbReference type="GO" id="GO:0016757">
    <property type="term" value="F:glycosyltransferase activity"/>
    <property type="evidence" value="ECO:0007669"/>
    <property type="project" value="UniProtKB-KW"/>
</dbReference>
<accession>A0AA37UFV9</accession>
<dbReference type="InterPro" id="IPR029044">
    <property type="entry name" value="Nucleotide-diphossugar_trans"/>
</dbReference>
<dbReference type="EMBL" id="BSUL01000001">
    <property type="protein sequence ID" value="GMA29868.1"/>
    <property type="molecule type" value="Genomic_DNA"/>
</dbReference>
<dbReference type="SUPFAM" id="SSF53448">
    <property type="entry name" value="Nucleotide-diphospho-sugar transferases"/>
    <property type="match status" value="1"/>
</dbReference>
<feature type="domain" description="Glycosyltransferase 2-like" evidence="6">
    <location>
        <begin position="57"/>
        <end position="195"/>
    </location>
</feature>
<dbReference type="Pfam" id="PF00535">
    <property type="entry name" value="Glycos_transf_2"/>
    <property type="match status" value="1"/>
</dbReference>
<evidence type="ECO:0000313" key="8">
    <source>
        <dbReference type="EMBL" id="GMA29868.1"/>
    </source>
</evidence>
<keyword evidence="9" id="KW-1185">Reference proteome</keyword>
<dbReference type="AlphaFoldDB" id="A0AA37UFV9"/>
<reference evidence="8 9" key="1">
    <citation type="journal article" date="2014" name="Int. J. Syst. Evol. Microbiol.">
        <title>Complete genome sequence of Corynebacterium casei LMG S-19264T (=DSM 44701T), isolated from a smear-ripened cheese.</title>
        <authorList>
            <consortium name="US DOE Joint Genome Institute (JGI-PGF)"/>
            <person name="Walter F."/>
            <person name="Albersmeier A."/>
            <person name="Kalinowski J."/>
            <person name="Ruckert C."/>
        </authorList>
    </citation>
    <scope>NUCLEOTIDE SEQUENCE [LARGE SCALE GENOMIC DNA]</scope>
    <source>
        <strain evidence="8 9">NBRC 112289</strain>
    </source>
</reference>
<name>A0AA37UFV9_9MICO</name>
<comment type="pathway">
    <text evidence="1">Cell wall biogenesis; cell wall polysaccharide biosynthesis.</text>
</comment>
<evidence type="ECO:0000313" key="7">
    <source>
        <dbReference type="EMBL" id="GMA26754.1"/>
    </source>
</evidence>
<comment type="similarity">
    <text evidence="2">Belongs to the glycosyltransferase 2 family.</text>
</comment>
<dbReference type="PANTHER" id="PTHR43179:SF12">
    <property type="entry name" value="GALACTOFURANOSYLTRANSFERASE GLFT2"/>
    <property type="match status" value="1"/>
</dbReference>
<sequence length="326" mass="35711">MTAAPDGRADAAPSVPADRADASTPQPSAAPHTQPAAPAAPSVGVVSLSQGTRPDDLRHGLETLLAQTGVELDIVVVGNGWAPVGLPEGVRGLHLPENLGISAGRNRGVDAVSGEWVFFLDDDASLPSPTFLADAIALIRSDPSIGLLQPRVVDPEGRANPRRWIPRIRKGEATDSGPVFSVWEGATLLPRAVFDRTGGWAAPFFYAHEGVELAWRVWDQGLRAWYAGDLVAHHPAIDPARHDYYYRLNARNRVWLAKRNLPWVLAPIYVGSWTAIQVLRWARRPEQLRAWFGGWAEGWRETPPGRRRISWVTVARMFRAGRGPII</sequence>
<feature type="region of interest" description="Disordered" evidence="5">
    <location>
        <begin position="1"/>
        <end position="51"/>
    </location>
</feature>
<protein>
    <submittedName>
        <fullName evidence="8">Glycosyl transferase</fullName>
    </submittedName>
</protein>
<comment type="caution">
    <text evidence="8">The sequence shown here is derived from an EMBL/GenBank/DDBJ whole genome shotgun (WGS) entry which is preliminary data.</text>
</comment>
<gene>
    <name evidence="7" type="ORF">GCM10025874_00070</name>
    <name evidence="8" type="ORF">GCM10025874_31210</name>
</gene>
<keyword evidence="4 8" id="KW-0808">Transferase</keyword>
<proteinExistence type="inferred from homology"/>
<evidence type="ECO:0000313" key="9">
    <source>
        <dbReference type="Proteomes" id="UP001157160"/>
    </source>
</evidence>
<dbReference type="PANTHER" id="PTHR43179">
    <property type="entry name" value="RHAMNOSYLTRANSFERASE WBBL"/>
    <property type="match status" value="1"/>
</dbReference>
<evidence type="ECO:0000259" key="6">
    <source>
        <dbReference type="Pfam" id="PF00535"/>
    </source>
</evidence>
<evidence type="ECO:0000256" key="4">
    <source>
        <dbReference type="ARBA" id="ARBA00022679"/>
    </source>
</evidence>
<keyword evidence="3" id="KW-0328">Glycosyltransferase</keyword>
<dbReference type="InterPro" id="IPR001173">
    <property type="entry name" value="Glyco_trans_2-like"/>
</dbReference>